<dbReference type="Proteomes" id="UP000187822">
    <property type="component" value="Chromosome I"/>
</dbReference>
<keyword evidence="3" id="KW-0670">Pyruvate</keyword>
<accession>A0A1R4A4V3</accession>
<keyword evidence="4" id="KW-1185">Reference proteome</keyword>
<protein>
    <submittedName>
        <fullName evidence="3">Indolepyruvate oxidoreductase subunit beta</fullName>
    </submittedName>
</protein>
<dbReference type="PANTHER" id="PTHR43854:SF1">
    <property type="entry name" value="INDOLEPYRUVATE OXIDOREDUCTASE SUBUNIT IORB"/>
    <property type="match status" value="1"/>
</dbReference>
<dbReference type="SUPFAM" id="SSF53323">
    <property type="entry name" value="Pyruvate-ferredoxin oxidoreductase, PFOR, domain III"/>
    <property type="match status" value="1"/>
</dbReference>
<name>A0A1R4A4V3_9ARCH</name>
<dbReference type="InterPro" id="IPR052198">
    <property type="entry name" value="IorB_Oxidoreductase"/>
</dbReference>
<dbReference type="RefSeq" id="WP_077075788.1">
    <property type="nucleotide sequence ID" value="NZ_LT719092.1"/>
</dbReference>
<dbReference type="Pfam" id="PF01558">
    <property type="entry name" value="POR"/>
    <property type="match status" value="1"/>
</dbReference>
<proteinExistence type="predicted"/>
<dbReference type="Gene3D" id="3.40.920.10">
    <property type="entry name" value="Pyruvate-ferredoxin oxidoreductase, PFOR, domain III"/>
    <property type="match status" value="1"/>
</dbReference>
<feature type="domain" description="Pyruvate/ketoisovalerate oxidoreductase catalytic" evidence="2">
    <location>
        <begin position="11"/>
        <end position="175"/>
    </location>
</feature>
<gene>
    <name evidence="3" type="ORF">CPM_0099</name>
</gene>
<dbReference type="OrthoDB" id="53326at2157"/>
<dbReference type="InterPro" id="IPR019752">
    <property type="entry name" value="Pyrv/ketoisovalerate_OxRed_cat"/>
</dbReference>
<dbReference type="PANTHER" id="PTHR43854">
    <property type="entry name" value="INDOLEPYRUVATE OXIDOREDUCTASE SUBUNIT IORB"/>
    <property type="match status" value="1"/>
</dbReference>
<evidence type="ECO:0000313" key="4">
    <source>
        <dbReference type="Proteomes" id="UP000187822"/>
    </source>
</evidence>
<dbReference type="STRING" id="1673428.CPM_0099"/>
<sequence length="186" mass="20035">MTGAYRIAGVGGQGVITMAKAISTILMNENLDPVMSEIHGLSQRGGSVVSDIKYDGAKSPILTKNDADVLIGMKTSEALSNMYVLKETGICIGNRINDSGKDVVIDFVEGKKVYWVDCQSIAGDDSSGSINMVLLGFISSMDPKIHFDDAMKYVSNAFGGKYTERNTTMLRRGYEAGVRIFGNVTN</sequence>
<dbReference type="KEGG" id="cdiv:CPM_0099"/>
<dbReference type="EMBL" id="LT719092">
    <property type="protein sequence ID" value="SJK83995.1"/>
    <property type="molecule type" value="Genomic_DNA"/>
</dbReference>
<dbReference type="GO" id="GO:0016903">
    <property type="term" value="F:oxidoreductase activity, acting on the aldehyde or oxo group of donors"/>
    <property type="evidence" value="ECO:0007669"/>
    <property type="project" value="InterPro"/>
</dbReference>
<reference evidence="4" key="1">
    <citation type="submission" date="2016-06" db="EMBL/GenBank/DDBJ databases">
        <authorList>
            <person name="Toshchakov V.S."/>
        </authorList>
    </citation>
    <scope>NUCLEOTIDE SEQUENCE [LARGE SCALE GENOMIC DNA]</scope>
    <source>
        <strain>PM4 (JCM 30641</strain>
        <strain evidence="4">\VKM B-2940)</strain>
    </source>
</reference>
<dbReference type="InterPro" id="IPR002869">
    <property type="entry name" value="Pyrv_flavodox_OxRed_cen"/>
</dbReference>
<evidence type="ECO:0000313" key="3">
    <source>
        <dbReference type="EMBL" id="SJK83995.1"/>
    </source>
</evidence>
<dbReference type="GeneID" id="30926741"/>
<keyword evidence="1" id="KW-0560">Oxidoreductase</keyword>
<organism evidence="3 4">
    <name type="scientific">Cuniculiplasma divulgatum</name>
    <dbReference type="NCBI Taxonomy" id="1673428"/>
    <lineage>
        <taxon>Archaea</taxon>
        <taxon>Methanobacteriati</taxon>
        <taxon>Thermoplasmatota</taxon>
        <taxon>Thermoplasmata</taxon>
        <taxon>Thermoplasmatales</taxon>
        <taxon>Cuniculiplasmataceae</taxon>
        <taxon>Cuniculiplasma</taxon>
    </lineage>
</organism>
<evidence type="ECO:0000259" key="2">
    <source>
        <dbReference type="Pfam" id="PF01558"/>
    </source>
</evidence>
<dbReference type="AlphaFoldDB" id="A0A1R4A4V3"/>
<evidence type="ECO:0000256" key="1">
    <source>
        <dbReference type="ARBA" id="ARBA00023002"/>
    </source>
</evidence>